<reference evidence="1 2" key="1">
    <citation type="submission" date="2013-11" db="EMBL/GenBank/DDBJ databases">
        <title>Single cell genomics of uncultured Tannerella BU063 (oral taxon 286).</title>
        <authorList>
            <person name="Beall C.J."/>
            <person name="Campbell A.G."/>
            <person name="Griffen A.L."/>
            <person name="Podar M."/>
            <person name="Leys E.J."/>
        </authorList>
    </citation>
    <scope>NUCLEOTIDE SEQUENCE [LARGE SCALE GENOMIC DNA]</scope>
    <source>
        <strain evidence="1">Cell 8/11</strain>
    </source>
</reference>
<gene>
    <name evidence="1" type="ORF">T235_08250</name>
</gene>
<evidence type="ECO:0000313" key="2">
    <source>
        <dbReference type="Proteomes" id="UP000034980"/>
    </source>
</evidence>
<comment type="caution">
    <text evidence="1">The sequence shown here is derived from an EMBL/GenBank/DDBJ whole genome shotgun (WGS) entry which is preliminary data.</text>
</comment>
<dbReference type="InterPro" id="IPR005901">
    <property type="entry name" value="GLPGLI"/>
</dbReference>
<name>W2D1U7_9BACT</name>
<dbReference type="Proteomes" id="UP000034980">
    <property type="component" value="Unassembled WGS sequence"/>
</dbReference>
<accession>W2D1U7</accession>
<dbReference type="PATRIC" id="fig|1411915.3.peg.763"/>
<evidence type="ECO:0008006" key="3">
    <source>
        <dbReference type="Google" id="ProtNLM"/>
    </source>
</evidence>
<organism evidence="1 2">
    <name type="scientific">Tannerella sp. oral taxon BU063 isolate Cell 8/11</name>
    <dbReference type="NCBI Taxonomy" id="1411915"/>
    <lineage>
        <taxon>Bacteria</taxon>
        <taxon>Pseudomonadati</taxon>
        <taxon>Bacteroidota</taxon>
        <taxon>Bacteroidia</taxon>
        <taxon>Bacteroidales</taxon>
        <taxon>Tannerellaceae</taxon>
        <taxon>Tannerella</taxon>
    </lineage>
</organism>
<evidence type="ECO:0000313" key="1">
    <source>
        <dbReference type="EMBL" id="ETK12612.1"/>
    </source>
</evidence>
<dbReference type="AlphaFoldDB" id="W2D1U7"/>
<protein>
    <recommendedName>
        <fullName evidence="3">GLPGLI family protein</fullName>
    </recommendedName>
</protein>
<sequence>MGKHIRIIQMKRVLIFLFAWTLVVFALQAQTEIDKAMFRAMYKFSYKTSPEQPTFDWVDWMYLDIGNKATMFYNRYAELKDSMTNECLKQNMPPEAIHERTKNYPVRGDAPVYCQLYNEKTTRVATRYAKGYYYEEPMVMPQWILDNKSLTLYGYTCRRATTHYLGRTWEVYYTTDIPLSYGPWKLWGLPGLIVRATDADHYFLFELDHFKRLSKPEPIIYIHREFGNKGGYTGSEYKKVSKKTFVEYERLFHKDAMAFLDFEMGDTGPTSGDPTPVAEIPYIPLEK</sequence>
<proteinExistence type="predicted"/>
<dbReference type="NCBIfam" id="TIGR01200">
    <property type="entry name" value="GLPGLI"/>
    <property type="match status" value="1"/>
</dbReference>
<dbReference type="EMBL" id="AYYF01001094">
    <property type="protein sequence ID" value="ETK12612.1"/>
    <property type="molecule type" value="Genomic_DNA"/>
</dbReference>